<gene>
    <name evidence="2" type="ORF">C5745_16410</name>
</gene>
<dbReference type="Proteomes" id="UP000239711">
    <property type="component" value="Unassembled WGS sequence"/>
</dbReference>
<reference evidence="2 3" key="1">
    <citation type="submission" date="2018-02" db="EMBL/GenBank/DDBJ databases">
        <title>The draft genome of Sphingobacterium sp. 5JN-11.</title>
        <authorList>
            <person name="Liu L."/>
            <person name="Li L."/>
            <person name="Liang L."/>
            <person name="Zhang X."/>
            <person name="Wang T."/>
        </authorList>
    </citation>
    <scope>NUCLEOTIDE SEQUENCE [LARGE SCALE GENOMIC DNA]</scope>
    <source>
        <strain evidence="2 3">5JN-11</strain>
    </source>
</reference>
<keyword evidence="3" id="KW-1185">Reference proteome</keyword>
<keyword evidence="1" id="KW-1133">Transmembrane helix</keyword>
<evidence type="ECO:0000313" key="2">
    <source>
        <dbReference type="EMBL" id="PRD46189.1"/>
    </source>
</evidence>
<sequence length="81" mass="9374">MPMKLTPLNITLACVLVWVISEMNLDTEMTFSWGWLITLCVILSLIDLGFRMIFKDLKKLWFAQIAFILVVSILMVVIRVL</sequence>
<feature type="transmembrane region" description="Helical" evidence="1">
    <location>
        <begin position="60"/>
        <end position="80"/>
    </location>
</feature>
<dbReference type="AlphaFoldDB" id="A0A2S9J090"/>
<dbReference type="OrthoDB" id="711121at2"/>
<protein>
    <submittedName>
        <fullName evidence="2">Uncharacterized protein</fullName>
    </submittedName>
</protein>
<keyword evidence="1" id="KW-0472">Membrane</keyword>
<dbReference type="EMBL" id="PVBQ01000016">
    <property type="protein sequence ID" value="PRD46189.1"/>
    <property type="molecule type" value="Genomic_DNA"/>
</dbReference>
<evidence type="ECO:0000256" key="1">
    <source>
        <dbReference type="SAM" id="Phobius"/>
    </source>
</evidence>
<organism evidence="2 3">
    <name type="scientific">Sphingobacterium haloxyli</name>
    <dbReference type="NCBI Taxonomy" id="2100533"/>
    <lineage>
        <taxon>Bacteria</taxon>
        <taxon>Pseudomonadati</taxon>
        <taxon>Bacteroidota</taxon>
        <taxon>Sphingobacteriia</taxon>
        <taxon>Sphingobacteriales</taxon>
        <taxon>Sphingobacteriaceae</taxon>
        <taxon>Sphingobacterium</taxon>
    </lineage>
</organism>
<name>A0A2S9J090_9SPHI</name>
<proteinExistence type="predicted"/>
<evidence type="ECO:0000313" key="3">
    <source>
        <dbReference type="Proteomes" id="UP000239711"/>
    </source>
</evidence>
<accession>A0A2S9J090</accession>
<keyword evidence="1" id="KW-0812">Transmembrane</keyword>
<comment type="caution">
    <text evidence="2">The sequence shown here is derived from an EMBL/GenBank/DDBJ whole genome shotgun (WGS) entry which is preliminary data.</text>
</comment>
<feature type="transmembrane region" description="Helical" evidence="1">
    <location>
        <begin position="31"/>
        <end position="48"/>
    </location>
</feature>